<evidence type="ECO:0000313" key="6">
    <source>
        <dbReference type="EMBL" id="AOX18011.1"/>
    </source>
</evidence>
<feature type="domain" description="Thioredoxin" evidence="5">
    <location>
        <begin position="67"/>
        <end position="236"/>
    </location>
</feature>
<proteinExistence type="predicted"/>
<evidence type="ECO:0000256" key="2">
    <source>
        <dbReference type="ARBA" id="ARBA00023002"/>
    </source>
</evidence>
<dbReference type="PROSITE" id="PS51352">
    <property type="entry name" value="THIOREDOXIN_2"/>
    <property type="match status" value="1"/>
</dbReference>
<evidence type="ECO:0000256" key="3">
    <source>
        <dbReference type="ARBA" id="ARBA00023157"/>
    </source>
</evidence>
<dbReference type="GO" id="GO:0016491">
    <property type="term" value="F:oxidoreductase activity"/>
    <property type="evidence" value="ECO:0007669"/>
    <property type="project" value="UniProtKB-KW"/>
</dbReference>
<dbReference type="InterPro" id="IPR013766">
    <property type="entry name" value="Thioredoxin_domain"/>
</dbReference>
<dbReference type="STRING" id="153496.A0U89_00600"/>
<dbReference type="AlphaFoldDB" id="A0A1D8UWL9"/>
<dbReference type="PANTHER" id="PTHR13887">
    <property type="entry name" value="GLUTATHIONE S-TRANSFERASE KAPPA"/>
    <property type="match status" value="1"/>
</dbReference>
<keyword evidence="7" id="KW-1185">Reference proteome</keyword>
<accession>A0A1D8UWL9</accession>
<evidence type="ECO:0000259" key="5">
    <source>
        <dbReference type="PROSITE" id="PS51352"/>
    </source>
</evidence>
<dbReference type="Gene3D" id="3.40.30.10">
    <property type="entry name" value="Glutaredoxin"/>
    <property type="match status" value="1"/>
</dbReference>
<sequence>MSAISAVSAQAETAPAFTPQQRQEIVDIMRQALKSDPSILSDAILALRQGAQAKAETDALKYVRQNHAAIQNAPAYAVRGNPNGDVTVVEFLDPRCGYCRSLVPVIDKLVASDPKLRLVEKIIPVLSDKSVLDSQAILAAAMQGGYDKMKRALMQDTTPPTIERIKQLASANGLNAEKLEADLHSSAVSAQINENLAQARGIGLDGTPTFIFGTASIAPGAMTMADMQNHIRDARKG</sequence>
<dbReference type="Pfam" id="PF01323">
    <property type="entry name" value="DSBA"/>
    <property type="match status" value="1"/>
</dbReference>
<dbReference type="EMBL" id="CP014674">
    <property type="protein sequence ID" value="AOX18011.1"/>
    <property type="molecule type" value="Genomic_DNA"/>
</dbReference>
<keyword evidence="2" id="KW-0560">Oxidoreductase</keyword>
<organism evidence="6 7">
    <name type="scientific">Kozakia baliensis</name>
    <dbReference type="NCBI Taxonomy" id="153496"/>
    <lineage>
        <taxon>Bacteria</taxon>
        <taxon>Pseudomonadati</taxon>
        <taxon>Pseudomonadota</taxon>
        <taxon>Alphaproteobacteria</taxon>
        <taxon>Acetobacterales</taxon>
        <taxon>Acetobacteraceae</taxon>
        <taxon>Kozakia</taxon>
    </lineage>
</organism>
<protein>
    <recommendedName>
        <fullName evidence="5">Thioredoxin domain-containing protein</fullName>
    </recommendedName>
</protein>
<keyword evidence="4" id="KW-0676">Redox-active center</keyword>
<dbReference type="InterPro" id="IPR036249">
    <property type="entry name" value="Thioredoxin-like_sf"/>
</dbReference>
<dbReference type="PANTHER" id="PTHR13887:SF14">
    <property type="entry name" value="DISULFIDE BOND FORMATION PROTEIN D"/>
    <property type="match status" value="1"/>
</dbReference>
<evidence type="ECO:0000256" key="4">
    <source>
        <dbReference type="ARBA" id="ARBA00023284"/>
    </source>
</evidence>
<dbReference type="Proteomes" id="UP000179145">
    <property type="component" value="Chromosome"/>
</dbReference>
<name>A0A1D8UWL9_9PROT</name>
<dbReference type="SUPFAM" id="SSF52833">
    <property type="entry name" value="Thioredoxin-like"/>
    <property type="match status" value="1"/>
</dbReference>
<dbReference type="eggNOG" id="COG1651">
    <property type="taxonomic scope" value="Bacteria"/>
</dbReference>
<dbReference type="InterPro" id="IPR001853">
    <property type="entry name" value="DSBA-like_thioredoxin_dom"/>
</dbReference>
<evidence type="ECO:0000313" key="7">
    <source>
        <dbReference type="Proteomes" id="UP000179145"/>
    </source>
</evidence>
<dbReference type="KEGG" id="kba:A0U89_00600"/>
<evidence type="ECO:0000256" key="1">
    <source>
        <dbReference type="ARBA" id="ARBA00022729"/>
    </source>
</evidence>
<keyword evidence="1" id="KW-0732">Signal</keyword>
<dbReference type="CDD" id="cd03023">
    <property type="entry name" value="DsbA_Com1_like"/>
    <property type="match status" value="1"/>
</dbReference>
<keyword evidence="3" id="KW-1015">Disulfide bond</keyword>
<gene>
    <name evidence="6" type="ORF">A0U89_00600</name>
</gene>
<reference evidence="6 7" key="1">
    <citation type="journal article" date="2016" name="Microb. Cell Fact.">
        <title>Dissection of exopolysaccharide biosynthesis in Kozakia baliensis.</title>
        <authorList>
            <person name="Brandt J.U."/>
            <person name="Jakob F."/>
            <person name="Behr J."/>
            <person name="Geissler A.J."/>
            <person name="Vogel R.F."/>
        </authorList>
    </citation>
    <scope>NUCLEOTIDE SEQUENCE [LARGE SCALE GENOMIC DNA]</scope>
    <source>
        <strain evidence="6 7">DSM 14400</strain>
    </source>
</reference>